<sequence>MGNRESKQVKQPTTTAAEASSTTASLSSALDSSNAPREAALGEWESPITSTFITEKDVKLSGPYLRASDGLMFWLELRPDEGGRQVLVMRSRDGTVRDVTPPATTADGFNIRTTVYEYGGGEYCIVEDTVYFTNFRDQALYAQVLGDAEASAPRLVTHGSEERGERFADGSWDEPRQRLVLVSEVHKDGSGAELPPGKVMNRLVAVDVASGQVTPLVSGADFYSYPSVSPSGRWLAWVQWDSPNMPWDHTTLMVAPIQDDGSVGQATRIAGAGGAAGEPASAVQQPMWSADSSFLYFVDDKSGWWNLYRCQTPVTSTTCTTESGVRTAWANAAAASEALAPMEAEWGFPSWNLDRRSYQVLSDGSVIGVFTDPRVAVYTLALLQPPTAGGGQWKLTQINLGMTHYSSPPLVRQVKAGTSSSGVGDGSLTVLAVAASFSTASAVVQVTAASLEALASVTPADLQVIKSSSTTQLPDGYISVPEPIEFPTVFNGQPSTAHMLYYPPKNKDFTFPQGTLPPLLVEIHGGPTSSAVPALKPLFQYWTSRGFAIADVNYGGSTGYGTAYRNRLNGRWGEVDVQDCSAAAEWLASEGRVDPRRICISGGSAGGFTTLACLAFRKTFSAGASLYGVADLKLLADHTHKFESRYLDSMVGPLPDAAAVYDARSPLKHPEGFSAPVIFFQGDQDKIVPPEQAVAMYNAVKAAGLPTALVMMAGEQHGFRQATSIRTALEGELYFYGAVLGFPAAMSEDLPKIAIDNLPQPSS</sequence>
<dbReference type="Gene3D" id="3.40.50.1820">
    <property type="entry name" value="alpha/beta hydrolase"/>
    <property type="match status" value="1"/>
</dbReference>
<dbReference type="Proteomes" id="UP001165090">
    <property type="component" value="Unassembled WGS sequence"/>
</dbReference>
<dbReference type="PANTHER" id="PTHR43056">
    <property type="entry name" value="PEPTIDASE S9 PROLYL OLIGOPEPTIDASE"/>
    <property type="match status" value="1"/>
</dbReference>
<dbReference type="InterPro" id="IPR011042">
    <property type="entry name" value="6-blade_b-propeller_TolB-like"/>
</dbReference>
<proteinExistence type="predicted"/>
<feature type="compositionally biased region" description="Low complexity" evidence="1">
    <location>
        <begin position="13"/>
        <end position="33"/>
    </location>
</feature>
<feature type="domain" description="Peptidase S9 prolyl oligopeptidase catalytic" evidence="2">
    <location>
        <begin position="539"/>
        <end position="741"/>
    </location>
</feature>
<accession>A0ABQ5SN81</accession>
<dbReference type="InterPro" id="IPR001375">
    <property type="entry name" value="Peptidase_S9_cat"/>
</dbReference>
<evidence type="ECO:0000256" key="1">
    <source>
        <dbReference type="SAM" id="MobiDB-lite"/>
    </source>
</evidence>
<evidence type="ECO:0000259" key="2">
    <source>
        <dbReference type="Pfam" id="PF00326"/>
    </source>
</evidence>
<evidence type="ECO:0000313" key="4">
    <source>
        <dbReference type="Proteomes" id="UP001165090"/>
    </source>
</evidence>
<dbReference type="InterPro" id="IPR050585">
    <property type="entry name" value="Xaa-Pro_dipeptidyl-ppase/CocE"/>
</dbReference>
<dbReference type="PANTHER" id="PTHR43056:SF5">
    <property type="entry name" value="PEPTIDASE S9 PROLYL OLIGOPEPTIDASE CATALYTIC DOMAIN-CONTAINING PROTEIN"/>
    <property type="match status" value="1"/>
</dbReference>
<name>A0ABQ5SN81_9CHLO</name>
<keyword evidence="4" id="KW-1185">Reference proteome</keyword>
<protein>
    <recommendedName>
        <fullName evidence="2">Peptidase S9 prolyl oligopeptidase catalytic domain-containing protein</fullName>
    </recommendedName>
</protein>
<dbReference type="EMBL" id="BSDZ01000112">
    <property type="protein sequence ID" value="GLI71395.1"/>
    <property type="molecule type" value="Genomic_DNA"/>
</dbReference>
<evidence type="ECO:0000313" key="3">
    <source>
        <dbReference type="EMBL" id="GLI71395.1"/>
    </source>
</evidence>
<dbReference type="Gene3D" id="2.120.10.30">
    <property type="entry name" value="TolB, C-terminal domain"/>
    <property type="match status" value="1"/>
</dbReference>
<reference evidence="3 4" key="1">
    <citation type="journal article" date="2023" name="IScience">
        <title>Expanded male sex-determining region conserved during the evolution of homothallism in the green alga Volvox.</title>
        <authorList>
            <person name="Yamamoto K."/>
            <person name="Matsuzaki R."/>
            <person name="Mahakham W."/>
            <person name="Heman W."/>
            <person name="Sekimoto H."/>
            <person name="Kawachi M."/>
            <person name="Minakuchi Y."/>
            <person name="Toyoda A."/>
            <person name="Nozaki H."/>
        </authorList>
    </citation>
    <scope>NUCLEOTIDE SEQUENCE [LARGE SCALE GENOMIC DNA]</scope>
    <source>
        <strain evidence="3 4">NIES-4468</strain>
    </source>
</reference>
<dbReference type="Pfam" id="PF00326">
    <property type="entry name" value="Peptidase_S9"/>
    <property type="match status" value="1"/>
</dbReference>
<dbReference type="InterPro" id="IPR029058">
    <property type="entry name" value="AB_hydrolase_fold"/>
</dbReference>
<dbReference type="SUPFAM" id="SSF69304">
    <property type="entry name" value="Tricorn protease N-terminal domain"/>
    <property type="match status" value="1"/>
</dbReference>
<dbReference type="SUPFAM" id="SSF53474">
    <property type="entry name" value="alpha/beta-Hydrolases"/>
    <property type="match status" value="1"/>
</dbReference>
<gene>
    <name evidence="3" type="ORF">VaNZ11_016593</name>
</gene>
<organism evidence="3 4">
    <name type="scientific">Volvox africanus</name>
    <dbReference type="NCBI Taxonomy" id="51714"/>
    <lineage>
        <taxon>Eukaryota</taxon>
        <taxon>Viridiplantae</taxon>
        <taxon>Chlorophyta</taxon>
        <taxon>core chlorophytes</taxon>
        <taxon>Chlorophyceae</taxon>
        <taxon>CS clade</taxon>
        <taxon>Chlamydomonadales</taxon>
        <taxon>Volvocaceae</taxon>
        <taxon>Volvox</taxon>
    </lineage>
</organism>
<comment type="caution">
    <text evidence="3">The sequence shown here is derived from an EMBL/GenBank/DDBJ whole genome shotgun (WGS) entry which is preliminary data.</text>
</comment>
<feature type="region of interest" description="Disordered" evidence="1">
    <location>
        <begin position="1"/>
        <end position="40"/>
    </location>
</feature>